<dbReference type="AlphaFoldDB" id="A0A2N5TIG2"/>
<sequence>MTESTEIPTTTDPPRSAKSTHSVPLKLIRQQRDLICQTFRDLEDKGFAAGNTSSCSIVSADTHHERLKNVLNQLQFDNLPPLRRQIKVLPKFINPSEDCADIIEELEEEKSKAPASSSYPTRRLFIYRWGLELSNYDDKINRLTAFIDQRINHSEPEDDHDGSDDDVADLNKNVIPLAQSLIPIIKLSRLFLTRLAKDGLQKTPSKPSTVSSRRPCSEPGTAAYAEKLATWVGQHSKGAASWAGRGRPRLGRREKTGRAFRWVSEEMAVGLPYDDLVQLKKRMWEVCPGLVRYDALEAAHPPASQPPRPILS</sequence>
<organism evidence="2 3">
    <name type="scientific">Puccinia coronata f. sp. avenae</name>
    <dbReference type="NCBI Taxonomy" id="200324"/>
    <lineage>
        <taxon>Eukaryota</taxon>
        <taxon>Fungi</taxon>
        <taxon>Dikarya</taxon>
        <taxon>Basidiomycota</taxon>
        <taxon>Pucciniomycotina</taxon>
        <taxon>Pucciniomycetes</taxon>
        <taxon>Pucciniales</taxon>
        <taxon>Pucciniaceae</taxon>
        <taxon>Puccinia</taxon>
    </lineage>
</organism>
<gene>
    <name evidence="2" type="ORF">PCASD_23152</name>
</gene>
<reference evidence="2 3" key="1">
    <citation type="submission" date="2017-11" db="EMBL/GenBank/DDBJ databases">
        <title>De novo assembly and phasing of dikaryotic genomes from two isolates of Puccinia coronata f. sp. avenae, the causal agent of oat crown rust.</title>
        <authorList>
            <person name="Miller M.E."/>
            <person name="Zhang Y."/>
            <person name="Omidvar V."/>
            <person name="Sperschneider J."/>
            <person name="Schwessinger B."/>
            <person name="Raley C."/>
            <person name="Palmer J.M."/>
            <person name="Garnica D."/>
            <person name="Upadhyaya N."/>
            <person name="Rathjen J."/>
            <person name="Taylor J.M."/>
            <person name="Park R.F."/>
            <person name="Dodds P.N."/>
            <person name="Hirsch C.D."/>
            <person name="Kianian S.F."/>
            <person name="Figueroa M."/>
        </authorList>
    </citation>
    <scope>NUCLEOTIDE SEQUENCE [LARGE SCALE GENOMIC DNA]</scope>
    <source>
        <strain evidence="2">12SD80</strain>
    </source>
</reference>
<dbReference type="PANTHER" id="PTHR33069:SF3">
    <property type="entry name" value="DYNEIN HEAVY CHAIN TAIL DOMAIN-CONTAINING PROTEIN"/>
    <property type="match status" value="1"/>
</dbReference>
<dbReference type="EMBL" id="PGCI01000551">
    <property type="protein sequence ID" value="PLW25292.1"/>
    <property type="molecule type" value="Genomic_DNA"/>
</dbReference>
<feature type="region of interest" description="Disordered" evidence="1">
    <location>
        <begin position="1"/>
        <end position="22"/>
    </location>
</feature>
<evidence type="ECO:0000313" key="3">
    <source>
        <dbReference type="Proteomes" id="UP000235392"/>
    </source>
</evidence>
<evidence type="ECO:0000313" key="2">
    <source>
        <dbReference type="EMBL" id="PLW25292.1"/>
    </source>
</evidence>
<name>A0A2N5TIG2_9BASI</name>
<evidence type="ECO:0000256" key="1">
    <source>
        <dbReference type="SAM" id="MobiDB-lite"/>
    </source>
</evidence>
<dbReference type="Proteomes" id="UP000235392">
    <property type="component" value="Unassembled WGS sequence"/>
</dbReference>
<dbReference type="PANTHER" id="PTHR33069">
    <property type="entry name" value="CHROMOSOME 7, WHOLE GENOME SHOTGUN SEQUENCE-RELATED"/>
    <property type="match status" value="1"/>
</dbReference>
<comment type="caution">
    <text evidence="2">The sequence shown here is derived from an EMBL/GenBank/DDBJ whole genome shotgun (WGS) entry which is preliminary data.</text>
</comment>
<proteinExistence type="predicted"/>
<accession>A0A2N5TIG2</accession>
<protein>
    <submittedName>
        <fullName evidence="2">Uncharacterized protein</fullName>
    </submittedName>
</protein>